<dbReference type="eggNOG" id="COG1744">
    <property type="taxonomic scope" value="Bacteria"/>
</dbReference>
<keyword evidence="6" id="KW-0449">Lipoprotein</keyword>
<dbReference type="InterPro" id="IPR050957">
    <property type="entry name" value="BMP_lipoprotein"/>
</dbReference>
<reference evidence="9 10" key="1">
    <citation type="submission" date="2009-01" db="EMBL/GenBank/DDBJ databases">
        <authorList>
            <person name="Qin X."/>
            <person name="Bachman B."/>
            <person name="Battles P."/>
            <person name="Bell A."/>
            <person name="Bess C."/>
            <person name="Bickham C."/>
            <person name="Chaboub L."/>
            <person name="Chen D."/>
            <person name="Coyle M."/>
            <person name="Deiros D.R."/>
            <person name="Dinh H."/>
            <person name="Forbes L."/>
            <person name="Fowler G."/>
            <person name="Francisco L."/>
            <person name="Fu Q."/>
            <person name="Gubbala S."/>
            <person name="Hale W."/>
            <person name="Han Y."/>
            <person name="Hemphill L."/>
            <person name="Highlander S.K."/>
            <person name="Hirani K."/>
            <person name="Hogues M."/>
            <person name="Jackson L."/>
            <person name="Jakkamsetti A."/>
            <person name="Javaid M."/>
            <person name="Jiang H."/>
            <person name="Korchina V."/>
            <person name="Kovar C."/>
            <person name="Lara F."/>
            <person name="Lee S."/>
            <person name="Mata R."/>
            <person name="Mathew T."/>
            <person name="Moen C."/>
            <person name="Morales K."/>
            <person name="Munidasa M."/>
            <person name="Nazareth L."/>
            <person name="Ngo R."/>
            <person name="Nguyen L."/>
            <person name="Okwuonu G."/>
            <person name="Ongeri F."/>
            <person name="Patil S."/>
            <person name="Petrosino J."/>
            <person name="Pham C."/>
            <person name="Pham P."/>
            <person name="Pu L.-L."/>
            <person name="Puazo M."/>
            <person name="Raj R."/>
            <person name="Reid J."/>
            <person name="Rouhana J."/>
            <person name="Saada N."/>
            <person name="Shang Y."/>
            <person name="Simmons D."/>
            <person name="Thornton R."/>
            <person name="Warren J."/>
            <person name="Weissenberger G."/>
            <person name="Zhang J."/>
            <person name="Zhang L."/>
            <person name="Zhou C."/>
            <person name="Zhu D."/>
            <person name="Muzny D."/>
            <person name="Worley K."/>
            <person name="Gibbs R."/>
        </authorList>
    </citation>
    <scope>NUCLEOTIDE SEQUENCE [LARGE SCALE GENOMIC DNA]</scope>
    <source>
        <strain evidence="9 10">DSM 15436</strain>
    </source>
</reference>
<organism evidence="9 10">
    <name type="scientific">Gleimia coleocanis DSM 15436</name>
    <dbReference type="NCBI Taxonomy" id="525245"/>
    <lineage>
        <taxon>Bacteria</taxon>
        <taxon>Bacillati</taxon>
        <taxon>Actinomycetota</taxon>
        <taxon>Actinomycetes</taxon>
        <taxon>Actinomycetales</taxon>
        <taxon>Actinomycetaceae</taxon>
        <taxon>Gleimia</taxon>
    </lineage>
</organism>
<comment type="similarity">
    <text evidence="2">Belongs to the BMP lipoprotein family.</text>
</comment>
<dbReference type="Proteomes" id="UP000010301">
    <property type="component" value="Unassembled WGS sequence"/>
</dbReference>
<keyword evidence="10" id="KW-1185">Reference proteome</keyword>
<dbReference type="STRING" id="525245.HMPREF0044_0742"/>
<dbReference type="OrthoDB" id="9784230at2"/>
<feature type="domain" description="ABC transporter substrate-binding protein PnrA-like" evidence="8">
    <location>
        <begin position="42"/>
        <end position="352"/>
    </location>
</feature>
<evidence type="ECO:0000256" key="6">
    <source>
        <dbReference type="ARBA" id="ARBA00023288"/>
    </source>
</evidence>
<dbReference type="PANTHER" id="PTHR34296">
    <property type="entry name" value="TRANSCRIPTIONAL ACTIVATOR PROTEIN MED"/>
    <property type="match status" value="1"/>
</dbReference>
<keyword evidence="4 7" id="KW-0732">Signal</keyword>
<evidence type="ECO:0000313" key="9">
    <source>
        <dbReference type="EMBL" id="EEH63723.1"/>
    </source>
</evidence>
<evidence type="ECO:0000256" key="3">
    <source>
        <dbReference type="ARBA" id="ARBA00022475"/>
    </source>
</evidence>
<dbReference type="Gene3D" id="3.40.50.2300">
    <property type="match status" value="2"/>
</dbReference>
<dbReference type="EMBL" id="ACFG01000030">
    <property type="protein sequence ID" value="EEH63723.1"/>
    <property type="molecule type" value="Genomic_DNA"/>
</dbReference>
<dbReference type="InterPro" id="IPR003760">
    <property type="entry name" value="PnrA-like"/>
</dbReference>
<dbReference type="HOGENOM" id="CLU_038813_0_0_11"/>
<keyword evidence="5" id="KW-0472">Membrane</keyword>
<evidence type="ECO:0000256" key="2">
    <source>
        <dbReference type="ARBA" id="ARBA00008610"/>
    </source>
</evidence>
<comment type="caution">
    <text evidence="9">The sequence shown here is derived from an EMBL/GenBank/DDBJ whole genome shotgun (WGS) entry which is preliminary data.</text>
</comment>
<dbReference type="InterPro" id="IPR028082">
    <property type="entry name" value="Peripla_BP_I"/>
</dbReference>
<feature type="chain" id="PRO_5002903675" evidence="7">
    <location>
        <begin position="27"/>
        <end position="356"/>
    </location>
</feature>
<proteinExistence type="inferred from homology"/>
<feature type="signal peptide" evidence="7">
    <location>
        <begin position="1"/>
        <end position="26"/>
    </location>
</feature>
<evidence type="ECO:0000256" key="1">
    <source>
        <dbReference type="ARBA" id="ARBA00004193"/>
    </source>
</evidence>
<evidence type="ECO:0000259" key="8">
    <source>
        <dbReference type="Pfam" id="PF02608"/>
    </source>
</evidence>
<dbReference type="CDD" id="cd06354">
    <property type="entry name" value="PBP1_PrnA-like"/>
    <property type="match status" value="1"/>
</dbReference>
<sequence length="356" mass="37503">MKNTLKFGAIAAAAALTLSACGGAGATKDAGAEKPATDVKACMVSDEGGFDDKSFNQSGFEGLKRAEAELGVEIKYTESHSAADYDPNIEALLSDNCDIIVGVGFLMADIIKEKAAANPDVKFAIVDFNYEEKPENLKPLVFKTSEASYLAGYVAAGMTETGKIGTFVGLNIPTTAIFADGFEDGMKKYNEEHSADVKLVGWDKEKQDGIATGDFSDVSKGQTFSKQMIEQGVDVIMPVAGPVGAGAIAAAKEANNGTKVIWVDADGYNTQPDGKDLILTSVVKEIGNSVFDAIKSLVDDQFTGEAYVGTLKNGGVSLAPFHDFDAKVPAEVKEGVKALQEKIISGEIKVESKNQP</sequence>
<dbReference type="GO" id="GO:0005886">
    <property type="term" value="C:plasma membrane"/>
    <property type="evidence" value="ECO:0007669"/>
    <property type="project" value="UniProtKB-SubCell"/>
</dbReference>
<evidence type="ECO:0000256" key="5">
    <source>
        <dbReference type="ARBA" id="ARBA00023136"/>
    </source>
</evidence>
<evidence type="ECO:0000256" key="4">
    <source>
        <dbReference type="ARBA" id="ARBA00022729"/>
    </source>
</evidence>
<dbReference type="RefSeq" id="WP_006546514.1">
    <property type="nucleotide sequence ID" value="NZ_DS999543.1"/>
</dbReference>
<evidence type="ECO:0000256" key="7">
    <source>
        <dbReference type="SAM" id="SignalP"/>
    </source>
</evidence>
<dbReference type="SUPFAM" id="SSF53822">
    <property type="entry name" value="Periplasmic binding protein-like I"/>
    <property type="match status" value="1"/>
</dbReference>
<protein>
    <submittedName>
        <fullName evidence="9">Basic membrane protein</fullName>
    </submittedName>
</protein>
<evidence type="ECO:0000313" key="10">
    <source>
        <dbReference type="Proteomes" id="UP000010301"/>
    </source>
</evidence>
<comment type="subcellular location">
    <subcellularLocation>
        <location evidence="1">Cell membrane</location>
        <topology evidence="1">Lipid-anchor</topology>
    </subcellularLocation>
</comment>
<dbReference type="PANTHER" id="PTHR34296:SF2">
    <property type="entry name" value="ABC TRANSPORTER GUANOSINE-BINDING PROTEIN NUPN"/>
    <property type="match status" value="1"/>
</dbReference>
<dbReference type="AlphaFoldDB" id="C0W0Z9"/>
<accession>C0W0Z9</accession>
<gene>
    <name evidence="9" type="ORF">HMPREF0044_0742</name>
</gene>
<dbReference type="PROSITE" id="PS51257">
    <property type="entry name" value="PROKAR_LIPOPROTEIN"/>
    <property type="match status" value="1"/>
</dbReference>
<name>C0W0Z9_9ACTO</name>
<dbReference type="Pfam" id="PF02608">
    <property type="entry name" value="Bmp"/>
    <property type="match status" value="1"/>
</dbReference>
<keyword evidence="3" id="KW-1003">Cell membrane</keyword>